<keyword evidence="2" id="KW-1185">Reference proteome</keyword>
<reference evidence="1 2" key="1">
    <citation type="submission" date="2018-06" db="EMBL/GenBank/DDBJ databases">
        <title>Complete Genomes of Monosporascus.</title>
        <authorList>
            <person name="Robinson A.J."/>
            <person name="Natvig D.O."/>
        </authorList>
    </citation>
    <scope>NUCLEOTIDE SEQUENCE [LARGE SCALE GENOMIC DNA]</scope>
    <source>
        <strain evidence="1 2">CBS 110550</strain>
    </source>
</reference>
<accession>A0A4V1X9B7</accession>
<comment type="caution">
    <text evidence="1">The sequence shown here is derived from an EMBL/GenBank/DDBJ whole genome shotgun (WGS) entry which is preliminary data.</text>
</comment>
<organism evidence="1 2">
    <name type="scientific">Monosporascus ibericus</name>
    <dbReference type="NCBI Taxonomy" id="155417"/>
    <lineage>
        <taxon>Eukaryota</taxon>
        <taxon>Fungi</taxon>
        <taxon>Dikarya</taxon>
        <taxon>Ascomycota</taxon>
        <taxon>Pezizomycotina</taxon>
        <taxon>Sordariomycetes</taxon>
        <taxon>Xylariomycetidae</taxon>
        <taxon>Xylariales</taxon>
        <taxon>Xylariales incertae sedis</taxon>
        <taxon>Monosporascus</taxon>
    </lineage>
</organism>
<evidence type="ECO:0000313" key="2">
    <source>
        <dbReference type="Proteomes" id="UP000293360"/>
    </source>
</evidence>
<dbReference type="Proteomes" id="UP000293360">
    <property type="component" value="Unassembled WGS sequence"/>
</dbReference>
<gene>
    <name evidence="1" type="ORF">DL764_008210</name>
</gene>
<dbReference type="OrthoDB" id="3534988at2759"/>
<protein>
    <submittedName>
        <fullName evidence="1">Uncharacterized protein</fullName>
    </submittedName>
</protein>
<evidence type="ECO:0000313" key="1">
    <source>
        <dbReference type="EMBL" id="RYO91975.1"/>
    </source>
</evidence>
<dbReference type="EMBL" id="QJNU01000620">
    <property type="protein sequence ID" value="RYO91975.1"/>
    <property type="molecule type" value="Genomic_DNA"/>
</dbReference>
<proteinExistence type="predicted"/>
<dbReference type="AlphaFoldDB" id="A0A4V1X9B7"/>
<sequence length="495" mass="55258">MSIALLTPDKRTGRHAIASKHDVVSSGLLEIVGNIATPLQVGNGDFAFNVGNAGMQAIISFNTLKLGLTQRLPARKQGKPRDYQGVHVETHGQNITYDLEDPELPEISKWLSANLNPINPDCIGLGYKGETLVRKRSRSGNEIWSGVITLASKSELVSLGNLEVDLDIPYPPKHNITKSSDFEIYMETYEFPLNHTPALVAEAEELRRVTDRIYHGTDETTYFVNLRWLCASPLSLKRNEPQGSSKMMTHPYTLSTPEARQYGNSCSAGWNQYWNEGGFVDLTESSNPAAAELQPRIILTQYHMRFTSAPTGQLPQESGFVYNRKWTGKARGLGPRTDGDGGLYGVVPLVERENGPYDLGPPTKGVAENSDLLHTKNLAYEIAYWRWEFDTDAEFKRCWASRLEDVRRDWEAHKDEQMRGWARPVLAINAARVGHLMNYEYWTFDYAGCAYRSGPSPSPPPYFPGAASFLYAIGYMAVLWDGSEGHSPVFPNDGS</sequence>
<name>A0A4V1X9B7_9PEZI</name>